<keyword evidence="7" id="KW-1185">Reference proteome</keyword>
<dbReference type="GO" id="GO:0080008">
    <property type="term" value="C:Cul4-RING E3 ubiquitin ligase complex"/>
    <property type="evidence" value="ECO:0007669"/>
    <property type="project" value="TreeGrafter"/>
</dbReference>
<evidence type="ECO:0000256" key="3">
    <source>
        <dbReference type="ARBA" id="ARBA00022737"/>
    </source>
</evidence>
<dbReference type="PANTHER" id="PTHR14588:SF2">
    <property type="entry name" value="DDB1- AND CUL4-ASSOCIATED FACTOR 10"/>
    <property type="match status" value="1"/>
</dbReference>
<feature type="repeat" description="WD" evidence="4">
    <location>
        <begin position="174"/>
        <end position="207"/>
    </location>
</feature>
<name>A0A1D1W5E8_RAMVA</name>
<dbReference type="EMBL" id="BDGG01000016">
    <property type="protein sequence ID" value="GAV08033.1"/>
    <property type="molecule type" value="Genomic_DNA"/>
</dbReference>
<dbReference type="AlphaFoldDB" id="A0A1D1W5E8"/>
<gene>
    <name evidence="6" type="primary">RvY_17791-1</name>
    <name evidence="6" type="synonym">RvY_17791.1</name>
    <name evidence="6" type="ORF">RvY_17791</name>
</gene>
<dbReference type="Gene3D" id="2.130.10.10">
    <property type="entry name" value="YVTN repeat-like/Quinoprotein amine dehydrogenase"/>
    <property type="match status" value="1"/>
</dbReference>
<evidence type="ECO:0000256" key="2">
    <source>
        <dbReference type="ARBA" id="ARBA00022574"/>
    </source>
</evidence>
<accession>A0A1D1W5E8</accession>
<dbReference type="PANTHER" id="PTHR14588">
    <property type="entry name" value="DDB1- AND CUL4-ASSOCIATED FACTOR 10"/>
    <property type="match status" value="1"/>
</dbReference>
<evidence type="ECO:0000313" key="6">
    <source>
        <dbReference type="EMBL" id="GAV08033.1"/>
    </source>
</evidence>
<dbReference type="PROSITE" id="PS50082">
    <property type="entry name" value="WD_REPEATS_2"/>
    <property type="match status" value="1"/>
</dbReference>
<keyword evidence="3" id="KW-0677">Repeat</keyword>
<dbReference type="InterPro" id="IPR036322">
    <property type="entry name" value="WD40_repeat_dom_sf"/>
</dbReference>
<protein>
    <submittedName>
        <fullName evidence="6">Uncharacterized protein</fullName>
    </submittedName>
</protein>
<dbReference type="Proteomes" id="UP000186922">
    <property type="component" value="Unassembled WGS sequence"/>
</dbReference>
<comment type="similarity">
    <text evidence="1">Belongs to the WD repeat DCAF10 family.</text>
</comment>
<keyword evidence="2 4" id="KW-0853">WD repeat</keyword>
<sequence length="496" mass="54672">MPIPLIHVGNGPQIFQLTPSCSTFKNVFQRDTGLPADPEKTDTDVQAATPEPLHKKPKNSARRRVPNVTDFILHRDTLSAAPVLAWTGRRGLLTAANSSPTLLGCHDQTGMWTPSSRAALYGIFKPTHSWKESMGLGSTFVTKFSPSGKLLMAGYENRVIDIIYVSQNSSTRIENGHSDCVNNACWIDELHFATGSDDQKVSVWDVRKCTSPLASTKIYHPQPREQFHLGEADLNIKDLHYFPSELPSHPAYLIVTTFAASVFRLELAADFRLRLPAPCLTSVPVKSGCSRSALFPAGHLYAGKLIVSYRDSCCLDIVDVLSQPLKRPKGGSTICGKHEGRFTKFEEETVEPFRSLTVDPTGKGFLAGHARITKLHGRRSNVTYYSLQEEQGKFKSERKLFFPQKGSESVYQSSSFSKNGYFIASPQDRRVDILTNGESSQLFSEQKGGPKQFTLASVLPFPKCGDIICTDVSPMDNCTVASGCELGHVHLSQPAF</sequence>
<evidence type="ECO:0000256" key="4">
    <source>
        <dbReference type="PROSITE-ProRule" id="PRU00221"/>
    </source>
</evidence>
<dbReference type="InterPro" id="IPR039085">
    <property type="entry name" value="DCA10"/>
</dbReference>
<feature type="region of interest" description="Disordered" evidence="5">
    <location>
        <begin position="30"/>
        <end position="62"/>
    </location>
</feature>
<proteinExistence type="inferred from homology"/>
<dbReference type="SUPFAM" id="SSF50978">
    <property type="entry name" value="WD40 repeat-like"/>
    <property type="match status" value="1"/>
</dbReference>
<dbReference type="SMART" id="SM00320">
    <property type="entry name" value="WD40"/>
    <property type="match status" value="1"/>
</dbReference>
<dbReference type="InterPro" id="IPR015943">
    <property type="entry name" value="WD40/YVTN_repeat-like_dom_sf"/>
</dbReference>
<evidence type="ECO:0000256" key="5">
    <source>
        <dbReference type="SAM" id="MobiDB-lite"/>
    </source>
</evidence>
<dbReference type="OrthoDB" id="20669at2759"/>
<dbReference type="InterPro" id="IPR001680">
    <property type="entry name" value="WD40_rpt"/>
</dbReference>
<evidence type="ECO:0000313" key="7">
    <source>
        <dbReference type="Proteomes" id="UP000186922"/>
    </source>
</evidence>
<comment type="caution">
    <text evidence="6">The sequence shown here is derived from an EMBL/GenBank/DDBJ whole genome shotgun (WGS) entry which is preliminary data.</text>
</comment>
<evidence type="ECO:0000256" key="1">
    <source>
        <dbReference type="ARBA" id="ARBA00005903"/>
    </source>
</evidence>
<organism evidence="6 7">
    <name type="scientific">Ramazzottius varieornatus</name>
    <name type="common">Water bear</name>
    <name type="synonym">Tardigrade</name>
    <dbReference type="NCBI Taxonomy" id="947166"/>
    <lineage>
        <taxon>Eukaryota</taxon>
        <taxon>Metazoa</taxon>
        <taxon>Ecdysozoa</taxon>
        <taxon>Tardigrada</taxon>
        <taxon>Eutardigrada</taxon>
        <taxon>Parachela</taxon>
        <taxon>Hypsibioidea</taxon>
        <taxon>Ramazzottiidae</taxon>
        <taxon>Ramazzottius</taxon>
    </lineage>
</organism>
<reference evidence="6 7" key="1">
    <citation type="journal article" date="2016" name="Nat. Commun.">
        <title>Extremotolerant tardigrade genome and improved radiotolerance of human cultured cells by tardigrade-unique protein.</title>
        <authorList>
            <person name="Hashimoto T."/>
            <person name="Horikawa D.D."/>
            <person name="Saito Y."/>
            <person name="Kuwahara H."/>
            <person name="Kozuka-Hata H."/>
            <person name="Shin-I T."/>
            <person name="Minakuchi Y."/>
            <person name="Ohishi K."/>
            <person name="Motoyama A."/>
            <person name="Aizu T."/>
            <person name="Enomoto A."/>
            <person name="Kondo K."/>
            <person name="Tanaka S."/>
            <person name="Hara Y."/>
            <person name="Koshikawa S."/>
            <person name="Sagara H."/>
            <person name="Miura T."/>
            <person name="Yokobori S."/>
            <person name="Miyagawa K."/>
            <person name="Suzuki Y."/>
            <person name="Kubo T."/>
            <person name="Oyama M."/>
            <person name="Kohara Y."/>
            <person name="Fujiyama A."/>
            <person name="Arakawa K."/>
            <person name="Katayama T."/>
            <person name="Toyoda A."/>
            <person name="Kunieda T."/>
        </authorList>
    </citation>
    <scope>NUCLEOTIDE SEQUENCE [LARGE SCALE GENOMIC DNA]</scope>
    <source>
        <strain evidence="6 7">YOKOZUNA-1</strain>
    </source>
</reference>